<name>A0A4Y2CA07_ARAVE</name>
<sequence>MPVRGLLALDGFKAGCSTPRRWRGGMPNRKLISYAANRKHIIYGHTYMLLHLLLLSPSKCKSPPALIPSLPHGSTPVAFQNLWLRSPNGVLVFEDKLDIQTFDHTTSHQIFALMNGSSF</sequence>
<evidence type="ECO:0000313" key="1">
    <source>
        <dbReference type="EMBL" id="GBM00608.1"/>
    </source>
</evidence>
<comment type="caution">
    <text evidence="1">The sequence shown here is derived from an EMBL/GenBank/DDBJ whole genome shotgun (WGS) entry which is preliminary data.</text>
</comment>
<dbReference type="EMBL" id="BGPR01000158">
    <property type="protein sequence ID" value="GBM00608.1"/>
    <property type="molecule type" value="Genomic_DNA"/>
</dbReference>
<keyword evidence="2" id="KW-1185">Reference proteome</keyword>
<dbReference type="AlphaFoldDB" id="A0A4Y2CA07"/>
<gene>
    <name evidence="1" type="ORF">AVEN_77404_1</name>
</gene>
<accession>A0A4Y2CA07</accession>
<proteinExistence type="predicted"/>
<organism evidence="1 2">
    <name type="scientific">Araneus ventricosus</name>
    <name type="common">Orbweaver spider</name>
    <name type="synonym">Epeira ventricosa</name>
    <dbReference type="NCBI Taxonomy" id="182803"/>
    <lineage>
        <taxon>Eukaryota</taxon>
        <taxon>Metazoa</taxon>
        <taxon>Ecdysozoa</taxon>
        <taxon>Arthropoda</taxon>
        <taxon>Chelicerata</taxon>
        <taxon>Arachnida</taxon>
        <taxon>Araneae</taxon>
        <taxon>Araneomorphae</taxon>
        <taxon>Entelegynae</taxon>
        <taxon>Araneoidea</taxon>
        <taxon>Araneidae</taxon>
        <taxon>Araneus</taxon>
    </lineage>
</organism>
<dbReference type="Proteomes" id="UP000499080">
    <property type="component" value="Unassembled WGS sequence"/>
</dbReference>
<protein>
    <submittedName>
        <fullName evidence="1">Uncharacterized protein</fullName>
    </submittedName>
</protein>
<reference evidence="1 2" key="1">
    <citation type="journal article" date="2019" name="Sci. Rep.">
        <title>Orb-weaving spider Araneus ventricosus genome elucidates the spidroin gene catalogue.</title>
        <authorList>
            <person name="Kono N."/>
            <person name="Nakamura H."/>
            <person name="Ohtoshi R."/>
            <person name="Moran D.A.P."/>
            <person name="Shinohara A."/>
            <person name="Yoshida Y."/>
            <person name="Fujiwara M."/>
            <person name="Mori M."/>
            <person name="Tomita M."/>
            <person name="Arakawa K."/>
        </authorList>
    </citation>
    <scope>NUCLEOTIDE SEQUENCE [LARGE SCALE GENOMIC DNA]</scope>
</reference>
<evidence type="ECO:0000313" key="2">
    <source>
        <dbReference type="Proteomes" id="UP000499080"/>
    </source>
</evidence>